<sequence>AASEQLEEWSKKINADILKGEEGSDPASIVFKSLDESKLKESKVIIIDTAGRLHTRNDLMDQLGKINRVLKKIDENFPHETIITIDATTGQNALKQVEEFDKYVKISGIILTKYDTSASGGTLISIAEKTKLPIVAIGTGETVNDLDHFDSKRFSKDILEK</sequence>
<dbReference type="GO" id="GO:0012505">
    <property type="term" value="C:endomembrane system"/>
    <property type="evidence" value="ECO:0007669"/>
    <property type="project" value="UniProtKB-SubCell"/>
</dbReference>
<dbReference type="GO" id="GO:0005525">
    <property type="term" value="F:GTP binding"/>
    <property type="evidence" value="ECO:0007669"/>
    <property type="project" value="UniProtKB-KW"/>
</dbReference>
<dbReference type="GO" id="GO:0003924">
    <property type="term" value="F:GTPase activity"/>
    <property type="evidence" value="ECO:0007669"/>
    <property type="project" value="TreeGrafter"/>
</dbReference>
<accession>A0A382MY39</accession>
<keyword evidence="2" id="KW-0547">Nucleotide-binding</keyword>
<gene>
    <name evidence="7" type="ORF">METZ01_LOCUS306748</name>
</gene>
<dbReference type="SMART" id="SM00962">
    <property type="entry name" value="SRP54"/>
    <property type="match status" value="1"/>
</dbReference>
<dbReference type="Gene3D" id="3.40.50.300">
    <property type="entry name" value="P-loop containing nucleotide triphosphate hydrolases"/>
    <property type="match status" value="1"/>
</dbReference>
<feature type="domain" description="SRP54-type proteins GTP-binding" evidence="6">
    <location>
        <begin position="1"/>
        <end position="160"/>
    </location>
</feature>
<comment type="similarity">
    <text evidence="1">Belongs to the GTP-binding SRP family.</text>
</comment>
<keyword evidence="4" id="KW-0472">Membrane</keyword>
<comment type="subcellular location">
    <subcellularLocation>
        <location evidence="5">Endomembrane system</location>
        <topology evidence="5">Peripheral membrane protein</topology>
        <orientation evidence="5">Cytoplasmic side</orientation>
    </subcellularLocation>
</comment>
<evidence type="ECO:0000256" key="4">
    <source>
        <dbReference type="ARBA" id="ARBA00023136"/>
    </source>
</evidence>
<dbReference type="InterPro" id="IPR027417">
    <property type="entry name" value="P-loop_NTPase"/>
</dbReference>
<dbReference type="GO" id="GO:0005886">
    <property type="term" value="C:plasma membrane"/>
    <property type="evidence" value="ECO:0007669"/>
    <property type="project" value="TreeGrafter"/>
</dbReference>
<evidence type="ECO:0000256" key="3">
    <source>
        <dbReference type="ARBA" id="ARBA00023134"/>
    </source>
</evidence>
<dbReference type="AlphaFoldDB" id="A0A382MY39"/>
<evidence type="ECO:0000313" key="7">
    <source>
        <dbReference type="EMBL" id="SVC53894.1"/>
    </source>
</evidence>
<dbReference type="EMBL" id="UINC01096747">
    <property type="protein sequence ID" value="SVC53894.1"/>
    <property type="molecule type" value="Genomic_DNA"/>
</dbReference>
<evidence type="ECO:0000256" key="5">
    <source>
        <dbReference type="ARBA" id="ARBA00029433"/>
    </source>
</evidence>
<dbReference type="PANTHER" id="PTHR43134:SF1">
    <property type="entry name" value="SIGNAL RECOGNITION PARTICLE RECEPTOR SUBUNIT ALPHA"/>
    <property type="match status" value="1"/>
</dbReference>
<keyword evidence="3" id="KW-0342">GTP-binding</keyword>
<dbReference type="GO" id="GO:0005047">
    <property type="term" value="F:signal recognition particle binding"/>
    <property type="evidence" value="ECO:0007669"/>
    <property type="project" value="TreeGrafter"/>
</dbReference>
<dbReference type="InterPro" id="IPR000897">
    <property type="entry name" value="SRP54_GTPase_dom"/>
</dbReference>
<dbReference type="SUPFAM" id="SSF52540">
    <property type="entry name" value="P-loop containing nucleoside triphosphate hydrolases"/>
    <property type="match status" value="1"/>
</dbReference>
<dbReference type="GO" id="GO:0006614">
    <property type="term" value="P:SRP-dependent cotranslational protein targeting to membrane"/>
    <property type="evidence" value="ECO:0007669"/>
    <property type="project" value="InterPro"/>
</dbReference>
<feature type="non-terminal residue" evidence="7">
    <location>
        <position position="1"/>
    </location>
</feature>
<evidence type="ECO:0000259" key="6">
    <source>
        <dbReference type="SMART" id="SM00962"/>
    </source>
</evidence>
<name>A0A382MY39_9ZZZZ</name>
<evidence type="ECO:0000256" key="2">
    <source>
        <dbReference type="ARBA" id="ARBA00022741"/>
    </source>
</evidence>
<dbReference type="Pfam" id="PF00448">
    <property type="entry name" value="SRP54"/>
    <property type="match status" value="1"/>
</dbReference>
<organism evidence="7">
    <name type="scientific">marine metagenome</name>
    <dbReference type="NCBI Taxonomy" id="408172"/>
    <lineage>
        <taxon>unclassified sequences</taxon>
        <taxon>metagenomes</taxon>
        <taxon>ecological metagenomes</taxon>
    </lineage>
</organism>
<proteinExistence type="inferred from homology"/>
<reference evidence="7" key="1">
    <citation type="submission" date="2018-05" db="EMBL/GenBank/DDBJ databases">
        <authorList>
            <person name="Lanie J.A."/>
            <person name="Ng W.-L."/>
            <person name="Kazmierczak K.M."/>
            <person name="Andrzejewski T.M."/>
            <person name="Davidsen T.M."/>
            <person name="Wayne K.J."/>
            <person name="Tettelin H."/>
            <person name="Glass J.I."/>
            <person name="Rusch D."/>
            <person name="Podicherti R."/>
            <person name="Tsui H.-C.T."/>
            <person name="Winkler M.E."/>
        </authorList>
    </citation>
    <scope>NUCLEOTIDE SEQUENCE</scope>
</reference>
<dbReference type="PANTHER" id="PTHR43134">
    <property type="entry name" value="SIGNAL RECOGNITION PARTICLE RECEPTOR SUBUNIT ALPHA"/>
    <property type="match status" value="1"/>
</dbReference>
<protein>
    <recommendedName>
        <fullName evidence="6">SRP54-type proteins GTP-binding domain-containing protein</fullName>
    </recommendedName>
</protein>
<evidence type="ECO:0000256" key="1">
    <source>
        <dbReference type="ARBA" id="ARBA00008531"/>
    </source>
</evidence>